<feature type="domain" description="EF-hand" evidence="2">
    <location>
        <begin position="132"/>
        <end position="166"/>
    </location>
</feature>
<dbReference type="InterPro" id="IPR002048">
    <property type="entry name" value="EF_hand_dom"/>
</dbReference>
<sequence length="166" mass="18841">MTEASPSSPAPPAPAAAASAATSESDLDWVYVKLDPDNTGSIPVDEFYQFITQHEPARQCVEHTARYILGLFCRTQPGRLTRSELAAYISLCRNGTREDQYGLIFQDAGRRWPGWLARDELVRLIEDKYQQVLKPDFEDIFDNCDEDMDGRLTLAEFIKFIGIYEL</sequence>
<dbReference type="InterPro" id="IPR018247">
    <property type="entry name" value="EF_Hand_1_Ca_BS"/>
</dbReference>
<feature type="domain" description="EF-hand" evidence="2">
    <location>
        <begin position="22"/>
        <end position="57"/>
    </location>
</feature>
<gene>
    <name evidence="3" type="ORF">BOX15_Mlig019699g2</name>
</gene>
<reference evidence="3 4" key="1">
    <citation type="submission" date="2017-06" db="EMBL/GenBank/DDBJ databases">
        <title>A platform for efficient transgenesis in Macrostomum lignano, a flatworm model organism for stem cell research.</title>
        <authorList>
            <person name="Berezikov E."/>
        </authorList>
    </citation>
    <scope>NUCLEOTIDE SEQUENCE [LARGE SCALE GENOMIC DNA]</scope>
    <source>
        <strain evidence="3">DV1</strain>
        <tissue evidence="3">Whole organism</tissue>
    </source>
</reference>
<evidence type="ECO:0000256" key="1">
    <source>
        <dbReference type="ARBA" id="ARBA00022837"/>
    </source>
</evidence>
<evidence type="ECO:0000259" key="2">
    <source>
        <dbReference type="PROSITE" id="PS50222"/>
    </source>
</evidence>
<keyword evidence="1" id="KW-0106">Calcium</keyword>
<dbReference type="Proteomes" id="UP000215902">
    <property type="component" value="Unassembled WGS sequence"/>
</dbReference>
<comment type="caution">
    <text evidence="3">The sequence shown here is derived from an EMBL/GenBank/DDBJ whole genome shotgun (WGS) entry which is preliminary data.</text>
</comment>
<keyword evidence="4" id="KW-1185">Reference proteome</keyword>
<dbReference type="InterPro" id="IPR011992">
    <property type="entry name" value="EF-hand-dom_pair"/>
</dbReference>
<accession>A0A267FL10</accession>
<dbReference type="SUPFAM" id="SSF47473">
    <property type="entry name" value="EF-hand"/>
    <property type="match status" value="1"/>
</dbReference>
<protein>
    <recommendedName>
        <fullName evidence="2">EF-hand domain-containing protein</fullName>
    </recommendedName>
</protein>
<evidence type="ECO:0000313" key="4">
    <source>
        <dbReference type="Proteomes" id="UP000215902"/>
    </source>
</evidence>
<organism evidence="3 4">
    <name type="scientific">Macrostomum lignano</name>
    <dbReference type="NCBI Taxonomy" id="282301"/>
    <lineage>
        <taxon>Eukaryota</taxon>
        <taxon>Metazoa</taxon>
        <taxon>Spiralia</taxon>
        <taxon>Lophotrochozoa</taxon>
        <taxon>Platyhelminthes</taxon>
        <taxon>Rhabditophora</taxon>
        <taxon>Macrostomorpha</taxon>
        <taxon>Macrostomida</taxon>
        <taxon>Macrostomidae</taxon>
        <taxon>Macrostomum</taxon>
    </lineage>
</organism>
<dbReference type="PROSITE" id="PS00018">
    <property type="entry name" value="EF_HAND_1"/>
    <property type="match status" value="1"/>
</dbReference>
<dbReference type="EMBL" id="NIVC01000944">
    <property type="protein sequence ID" value="PAA74490.1"/>
    <property type="molecule type" value="Genomic_DNA"/>
</dbReference>
<dbReference type="Gene3D" id="1.10.238.10">
    <property type="entry name" value="EF-hand"/>
    <property type="match status" value="2"/>
</dbReference>
<dbReference type="GO" id="GO:0005509">
    <property type="term" value="F:calcium ion binding"/>
    <property type="evidence" value="ECO:0007669"/>
    <property type="project" value="InterPro"/>
</dbReference>
<dbReference type="PROSITE" id="PS50222">
    <property type="entry name" value="EF_HAND_2"/>
    <property type="match status" value="2"/>
</dbReference>
<proteinExistence type="predicted"/>
<name>A0A267FL10_9PLAT</name>
<evidence type="ECO:0000313" key="3">
    <source>
        <dbReference type="EMBL" id="PAA74490.1"/>
    </source>
</evidence>
<dbReference type="AlphaFoldDB" id="A0A267FL10"/>
<dbReference type="OrthoDB" id="293868at2759"/>